<dbReference type="Proteomes" id="UP000541444">
    <property type="component" value="Unassembled WGS sequence"/>
</dbReference>
<dbReference type="EMBL" id="JACGCM010002683">
    <property type="protein sequence ID" value="KAF6136728.1"/>
    <property type="molecule type" value="Genomic_DNA"/>
</dbReference>
<dbReference type="AlphaFoldDB" id="A0A7J7M2D5"/>
<keyword evidence="4" id="KW-1185">Reference proteome</keyword>
<protein>
    <submittedName>
        <fullName evidence="3">Uncharacterized protein</fullName>
    </submittedName>
</protein>
<feature type="signal peptide" evidence="1">
    <location>
        <begin position="1"/>
        <end position="21"/>
    </location>
</feature>
<feature type="chain" id="PRO_5033915227" evidence="1">
    <location>
        <begin position="22"/>
        <end position="52"/>
    </location>
</feature>
<keyword evidence="1" id="KW-0732">Signal</keyword>
<comment type="caution">
    <text evidence="3">The sequence shown here is derived from an EMBL/GenBank/DDBJ whole genome shotgun (WGS) entry which is preliminary data.</text>
</comment>
<organism evidence="3 4">
    <name type="scientific">Kingdonia uniflora</name>
    <dbReference type="NCBI Taxonomy" id="39325"/>
    <lineage>
        <taxon>Eukaryota</taxon>
        <taxon>Viridiplantae</taxon>
        <taxon>Streptophyta</taxon>
        <taxon>Embryophyta</taxon>
        <taxon>Tracheophyta</taxon>
        <taxon>Spermatophyta</taxon>
        <taxon>Magnoliopsida</taxon>
        <taxon>Ranunculales</taxon>
        <taxon>Circaeasteraceae</taxon>
        <taxon>Kingdonia</taxon>
    </lineage>
</organism>
<evidence type="ECO:0000256" key="1">
    <source>
        <dbReference type="SAM" id="SignalP"/>
    </source>
</evidence>
<accession>A0A7J7M2D5</accession>
<evidence type="ECO:0000313" key="4">
    <source>
        <dbReference type="Proteomes" id="UP000541444"/>
    </source>
</evidence>
<sequence>MLLFMLPLRVLLCLQWQKEEGNTLYIIVQFEDNLSNLHYKDEEAKLNGFFIY</sequence>
<evidence type="ECO:0000313" key="3">
    <source>
        <dbReference type="EMBL" id="KAF6149012.1"/>
    </source>
</evidence>
<reference evidence="3 4" key="1">
    <citation type="journal article" date="2020" name="IScience">
        <title>Genome Sequencing of the Endangered Kingdonia uniflora (Circaeasteraceae, Ranunculales) Reveals Potential Mechanisms of Evolutionary Specialization.</title>
        <authorList>
            <person name="Sun Y."/>
            <person name="Deng T."/>
            <person name="Zhang A."/>
            <person name="Moore M.J."/>
            <person name="Landis J.B."/>
            <person name="Lin N."/>
            <person name="Zhang H."/>
            <person name="Zhang X."/>
            <person name="Huang J."/>
            <person name="Zhang X."/>
            <person name="Sun H."/>
            <person name="Wang H."/>
        </authorList>
    </citation>
    <scope>NUCLEOTIDE SEQUENCE [LARGE SCALE GENOMIC DNA]</scope>
    <source>
        <strain evidence="3">TB1705</strain>
        <tissue evidence="3">Leaf</tissue>
    </source>
</reference>
<dbReference type="EMBL" id="JACGCM010001816">
    <property type="protein sequence ID" value="KAF6149012.1"/>
    <property type="molecule type" value="Genomic_DNA"/>
</dbReference>
<name>A0A7J7M2D5_9MAGN</name>
<evidence type="ECO:0000313" key="2">
    <source>
        <dbReference type="EMBL" id="KAF6136728.1"/>
    </source>
</evidence>
<gene>
    <name evidence="3" type="ORF">GIB67_009631</name>
    <name evidence="2" type="ORF">GIB67_028508</name>
</gene>
<proteinExistence type="predicted"/>